<dbReference type="Proteomes" id="UP000005388">
    <property type="component" value="Unassembled WGS sequence"/>
</dbReference>
<dbReference type="eggNOG" id="ENOG5033HF9">
    <property type="taxonomic scope" value="Bacteria"/>
</dbReference>
<protein>
    <recommendedName>
        <fullName evidence="4">Integral membrane protein</fullName>
    </recommendedName>
</protein>
<sequence length="110" mass="12739">MALAFLILTPIFSYVIVSMFKLNRYGLKFPDTTLPLYALEIIIVSAKFFTHSLLPYYVIIKSILAITIASLILRKGQHFSYHRFLKLFWRSGFLITAVFYLGLVILVFII</sequence>
<dbReference type="AlphaFoldDB" id="G5KCE7"/>
<accession>G5KCE7</accession>
<keyword evidence="1" id="KW-1133">Transmembrane helix</keyword>
<dbReference type="InterPro" id="IPR024515">
    <property type="entry name" value="DUF3397"/>
</dbReference>
<reference evidence="2 3" key="1">
    <citation type="journal article" date="2014" name="Int. J. Syst. Evol. Microbiol.">
        <title>Phylogenomics and the dynamic genome evolution of the genus Streptococcus.</title>
        <authorList>
            <consortium name="The Broad Institute Genome Sequencing Platform"/>
            <person name="Richards V.P."/>
            <person name="Palmer S.R."/>
            <person name="Pavinski Bitar P.D."/>
            <person name="Qin X."/>
            <person name="Weinstock G.M."/>
            <person name="Highlander S.K."/>
            <person name="Town C.D."/>
            <person name="Burne R.A."/>
            <person name="Stanhope M.J."/>
        </authorList>
    </citation>
    <scope>NUCLEOTIDE SEQUENCE [LARGE SCALE GENOMIC DNA]</scope>
    <source>
        <strain evidence="2 3">2285-97</strain>
    </source>
</reference>
<evidence type="ECO:0000313" key="2">
    <source>
        <dbReference type="EMBL" id="EHJ57152.1"/>
    </source>
</evidence>
<evidence type="ECO:0000256" key="1">
    <source>
        <dbReference type="SAM" id="Phobius"/>
    </source>
</evidence>
<comment type="caution">
    <text evidence="2">The sequence shown here is derived from an EMBL/GenBank/DDBJ whole genome shotgun (WGS) entry which is preliminary data.</text>
</comment>
<feature type="transmembrane region" description="Helical" evidence="1">
    <location>
        <begin position="6"/>
        <end position="22"/>
    </location>
</feature>
<keyword evidence="1" id="KW-0472">Membrane</keyword>
<gene>
    <name evidence="2" type="ORF">STRUR_1685</name>
</gene>
<evidence type="ECO:0000313" key="3">
    <source>
        <dbReference type="Proteomes" id="UP000005388"/>
    </source>
</evidence>
<feature type="transmembrane region" description="Helical" evidence="1">
    <location>
        <begin position="87"/>
        <end position="109"/>
    </location>
</feature>
<proteinExistence type="predicted"/>
<name>G5KCE7_9STRE</name>
<evidence type="ECO:0008006" key="4">
    <source>
        <dbReference type="Google" id="ProtNLM"/>
    </source>
</evidence>
<dbReference type="STRING" id="764291.STRUR_1685"/>
<keyword evidence="3" id="KW-1185">Reference proteome</keyword>
<keyword evidence="1" id="KW-0812">Transmembrane</keyword>
<dbReference type="Pfam" id="PF11877">
    <property type="entry name" value="DUF3397"/>
    <property type="match status" value="1"/>
</dbReference>
<organism evidence="2 3">
    <name type="scientific">Streptococcus urinalis 2285-97</name>
    <dbReference type="NCBI Taxonomy" id="764291"/>
    <lineage>
        <taxon>Bacteria</taxon>
        <taxon>Bacillati</taxon>
        <taxon>Bacillota</taxon>
        <taxon>Bacilli</taxon>
        <taxon>Lactobacillales</taxon>
        <taxon>Streptococcaceae</taxon>
        <taxon>Streptococcus</taxon>
    </lineage>
</organism>
<feature type="transmembrane region" description="Helical" evidence="1">
    <location>
        <begin position="56"/>
        <end position="75"/>
    </location>
</feature>
<dbReference type="EMBL" id="AEUZ02000001">
    <property type="protein sequence ID" value="EHJ57152.1"/>
    <property type="molecule type" value="Genomic_DNA"/>
</dbReference>